<comment type="caution">
    <text evidence="1">The sequence shown here is derived from an EMBL/GenBank/DDBJ whole genome shotgun (WGS) entry which is preliminary data.</text>
</comment>
<dbReference type="Proteomes" id="UP000187209">
    <property type="component" value="Unassembled WGS sequence"/>
</dbReference>
<accession>A0A1R2BQE7</accession>
<organism evidence="1 2">
    <name type="scientific">Stentor coeruleus</name>
    <dbReference type="NCBI Taxonomy" id="5963"/>
    <lineage>
        <taxon>Eukaryota</taxon>
        <taxon>Sar</taxon>
        <taxon>Alveolata</taxon>
        <taxon>Ciliophora</taxon>
        <taxon>Postciliodesmatophora</taxon>
        <taxon>Heterotrichea</taxon>
        <taxon>Heterotrichida</taxon>
        <taxon>Stentoridae</taxon>
        <taxon>Stentor</taxon>
    </lineage>
</organism>
<evidence type="ECO:0000313" key="1">
    <source>
        <dbReference type="EMBL" id="OMJ79059.1"/>
    </source>
</evidence>
<proteinExistence type="predicted"/>
<gene>
    <name evidence="1" type="ORF">SteCoe_21004</name>
</gene>
<sequence>MEEDEDWCDLLKVQAVPHIFLAGDPSSTLQIEGIVPHIGKHGIPDLLCKQIKNIKDILNRADKVHYRTIYHVGKSFLNSESAFVKLELMPQPYVFYNVSEDRENHNSPLKYAIYTLNSEIAKENIKEVNGNIKVNPDNIFDSNVHTKIDCKNHKLETNASFEISTYLPVQVFYTLLLVPFGNGFPRILICKNVITFNDSCNFGRVVNRLAQEDTYLEKIEFQSNAWTILNSANSRSADYYETDAFVNLPESLTGFVSENARKFWTGRLHYYIWHFSGRPKGDPNFGENEYNRLYESSLESVNEKVRWNLETEFLNKCFGALVQEIFDWVKDI</sequence>
<dbReference type="EMBL" id="MPUH01000490">
    <property type="protein sequence ID" value="OMJ79059.1"/>
    <property type="molecule type" value="Genomic_DNA"/>
</dbReference>
<dbReference type="AlphaFoldDB" id="A0A1R2BQE7"/>
<protein>
    <submittedName>
        <fullName evidence="1">Uncharacterized protein</fullName>
    </submittedName>
</protein>
<reference evidence="1 2" key="1">
    <citation type="submission" date="2016-11" db="EMBL/GenBank/DDBJ databases">
        <title>The macronuclear genome of Stentor coeruleus: a giant cell with tiny introns.</title>
        <authorList>
            <person name="Slabodnick M."/>
            <person name="Ruby J.G."/>
            <person name="Reiff S.B."/>
            <person name="Swart E.C."/>
            <person name="Gosai S."/>
            <person name="Prabakaran S."/>
            <person name="Witkowska E."/>
            <person name="Larue G.E."/>
            <person name="Fisher S."/>
            <person name="Freeman R.M."/>
            <person name="Gunawardena J."/>
            <person name="Chu W."/>
            <person name="Stover N.A."/>
            <person name="Gregory B.D."/>
            <person name="Nowacki M."/>
            <person name="Derisi J."/>
            <person name="Roy S.W."/>
            <person name="Marshall W.F."/>
            <person name="Sood P."/>
        </authorList>
    </citation>
    <scope>NUCLEOTIDE SEQUENCE [LARGE SCALE GENOMIC DNA]</scope>
    <source>
        <strain evidence="1">WM001</strain>
    </source>
</reference>
<evidence type="ECO:0000313" key="2">
    <source>
        <dbReference type="Proteomes" id="UP000187209"/>
    </source>
</evidence>
<keyword evidence="2" id="KW-1185">Reference proteome</keyword>
<dbReference type="OrthoDB" id="323579at2759"/>
<name>A0A1R2BQE7_9CILI</name>